<comment type="pathway">
    <text evidence="1 7">Fermentation; pyruvate fermentation to lactate; (S)-lactate from pyruvate: step 1/1.</text>
</comment>
<dbReference type="AlphaFoldDB" id="A0A919S1N7"/>
<dbReference type="InterPro" id="IPR022383">
    <property type="entry name" value="Lactate/malate_DH_C"/>
</dbReference>
<reference evidence="12" key="1">
    <citation type="submission" date="2021-03" db="EMBL/GenBank/DDBJ databases">
        <title>Taxonomic study of Clostridium polyendosporum from meadow-gley soil under rice.</title>
        <authorList>
            <person name="Kobayashi H."/>
            <person name="Tanizawa Y."/>
            <person name="Yagura M."/>
        </authorList>
    </citation>
    <scope>NUCLEOTIDE SEQUENCE</scope>
    <source>
        <strain evidence="12">JCM 30710</strain>
    </source>
</reference>
<accession>A0A919S1N7</accession>
<feature type="active site" description="Proton acceptor" evidence="7 8">
    <location>
        <position position="178"/>
    </location>
</feature>
<keyword evidence="7" id="KW-0597">Phosphoprotein</keyword>
<dbReference type="NCBIfam" id="NF000824">
    <property type="entry name" value="PRK00066.1"/>
    <property type="match status" value="1"/>
</dbReference>
<dbReference type="HAMAP" id="MF_00488">
    <property type="entry name" value="Lactate_dehydrog"/>
    <property type="match status" value="1"/>
</dbReference>
<evidence type="ECO:0000256" key="3">
    <source>
        <dbReference type="ARBA" id="ARBA00012967"/>
    </source>
</evidence>
<evidence type="ECO:0000256" key="2">
    <source>
        <dbReference type="ARBA" id="ARBA00006054"/>
    </source>
</evidence>
<dbReference type="GO" id="GO:0006096">
    <property type="term" value="P:glycolytic process"/>
    <property type="evidence" value="ECO:0007669"/>
    <property type="project" value="UniProtKB-UniRule"/>
</dbReference>
<dbReference type="InterPro" id="IPR001236">
    <property type="entry name" value="Lactate/malate_DH_N"/>
</dbReference>
<evidence type="ECO:0000256" key="5">
    <source>
        <dbReference type="ARBA" id="ARBA00023027"/>
    </source>
</evidence>
<feature type="binding site" evidence="7">
    <location>
        <position position="17"/>
    </location>
    <ligand>
        <name>NAD(+)</name>
        <dbReference type="ChEBI" id="CHEBI:57540"/>
    </ligand>
</feature>
<comment type="similarity">
    <text evidence="2 7">Belongs to the LDH/MDH superfamily. LDH family.</text>
</comment>
<feature type="binding site" evidence="7 9">
    <location>
        <position position="38"/>
    </location>
    <ligand>
        <name>NAD(+)</name>
        <dbReference type="ChEBI" id="CHEBI:57540"/>
    </ligand>
</feature>
<keyword evidence="7" id="KW-0021">Allosteric enzyme</keyword>
<dbReference type="FunFam" id="3.40.50.720:FF:000018">
    <property type="entry name" value="Malate dehydrogenase"/>
    <property type="match status" value="1"/>
</dbReference>
<dbReference type="GO" id="GO:0005737">
    <property type="term" value="C:cytoplasm"/>
    <property type="evidence" value="ECO:0007669"/>
    <property type="project" value="UniProtKB-SubCell"/>
</dbReference>
<feature type="domain" description="Lactate/malate dehydrogenase C-terminal" evidence="11">
    <location>
        <begin position="148"/>
        <end position="315"/>
    </location>
</feature>
<dbReference type="PRINTS" id="PR00086">
    <property type="entry name" value="LLDHDRGNASE"/>
</dbReference>
<dbReference type="InterPro" id="IPR011304">
    <property type="entry name" value="L-lactate_DH"/>
</dbReference>
<dbReference type="PIRSF" id="PIRSF000102">
    <property type="entry name" value="Lac_mal_DH"/>
    <property type="match status" value="1"/>
</dbReference>
<dbReference type="Pfam" id="PF00056">
    <property type="entry name" value="Ldh_1_N"/>
    <property type="match status" value="1"/>
</dbReference>
<keyword evidence="7" id="KW-0963">Cytoplasm</keyword>
<feature type="binding site" evidence="9">
    <location>
        <position position="98"/>
    </location>
    <ligand>
        <name>NAD(+)</name>
        <dbReference type="ChEBI" id="CHEBI:57540"/>
    </ligand>
</feature>
<evidence type="ECO:0000256" key="6">
    <source>
        <dbReference type="ARBA" id="ARBA00049258"/>
    </source>
</evidence>
<dbReference type="PANTHER" id="PTHR43128">
    <property type="entry name" value="L-2-HYDROXYCARBOXYLATE DEHYDROGENASE (NAD(P)(+))"/>
    <property type="match status" value="1"/>
</dbReference>
<evidence type="ECO:0000259" key="10">
    <source>
        <dbReference type="Pfam" id="PF00056"/>
    </source>
</evidence>
<dbReference type="InterPro" id="IPR001557">
    <property type="entry name" value="L-lactate/malate_DH"/>
</dbReference>
<feature type="binding site" evidence="7">
    <location>
        <begin position="123"/>
        <end position="126"/>
    </location>
    <ligand>
        <name>substrate</name>
    </ligand>
</feature>
<evidence type="ECO:0000313" key="12">
    <source>
        <dbReference type="EMBL" id="GIM30306.1"/>
    </source>
</evidence>
<dbReference type="PROSITE" id="PS00064">
    <property type="entry name" value="L_LDH"/>
    <property type="match status" value="1"/>
</dbReference>
<dbReference type="PANTHER" id="PTHR43128:SF16">
    <property type="entry name" value="L-LACTATE DEHYDROGENASE"/>
    <property type="match status" value="1"/>
</dbReference>
<evidence type="ECO:0000313" key="13">
    <source>
        <dbReference type="Proteomes" id="UP000679179"/>
    </source>
</evidence>
<dbReference type="Pfam" id="PF02866">
    <property type="entry name" value="Ldh_1_C"/>
    <property type="match status" value="1"/>
</dbReference>
<feature type="binding site" evidence="7 9">
    <location>
        <begin position="121"/>
        <end position="123"/>
    </location>
    <ligand>
        <name>NAD(+)</name>
        <dbReference type="ChEBI" id="CHEBI:57540"/>
    </ligand>
</feature>
<feature type="binding site" evidence="7">
    <location>
        <position position="68"/>
    </location>
    <ligand>
        <name>NAD(+)</name>
        <dbReference type="ChEBI" id="CHEBI:57540"/>
    </ligand>
</feature>
<keyword evidence="4 7" id="KW-0560">Oxidoreductase</keyword>
<dbReference type="GO" id="GO:0006089">
    <property type="term" value="P:lactate metabolic process"/>
    <property type="evidence" value="ECO:0007669"/>
    <property type="project" value="TreeGrafter"/>
</dbReference>
<evidence type="ECO:0000256" key="4">
    <source>
        <dbReference type="ARBA" id="ARBA00023002"/>
    </source>
</evidence>
<name>A0A919S1N7_9CLOT</name>
<feature type="binding site" evidence="7">
    <location>
        <begin position="151"/>
        <end position="154"/>
    </location>
    <ligand>
        <name>substrate</name>
    </ligand>
</feature>
<dbReference type="Gene3D" id="3.90.110.10">
    <property type="entry name" value="Lactate dehydrogenase/glycoside hydrolase, family 4, C-terminal"/>
    <property type="match status" value="1"/>
</dbReference>
<organism evidence="12 13">
    <name type="scientific">Clostridium polyendosporum</name>
    <dbReference type="NCBI Taxonomy" id="69208"/>
    <lineage>
        <taxon>Bacteria</taxon>
        <taxon>Bacillati</taxon>
        <taxon>Bacillota</taxon>
        <taxon>Clostridia</taxon>
        <taxon>Eubacteriales</taxon>
        <taxon>Clostridiaceae</taxon>
        <taxon>Clostridium</taxon>
    </lineage>
</organism>
<proteinExistence type="inferred from homology"/>
<keyword evidence="5 7" id="KW-0520">NAD</keyword>
<feature type="domain" description="Lactate/malate dehydrogenase N-terminal" evidence="10">
    <location>
        <begin position="8"/>
        <end position="145"/>
    </location>
</feature>
<comment type="function">
    <text evidence="7">Catalyzes the conversion of lactate to pyruvate.</text>
</comment>
<feature type="binding site" evidence="7">
    <location>
        <position position="171"/>
    </location>
    <ligand>
        <name>beta-D-fructose 1,6-bisphosphate</name>
        <dbReference type="ChEBI" id="CHEBI:32966"/>
        <note>allosteric activator</note>
    </ligand>
</feature>
<dbReference type="Gene3D" id="3.40.50.720">
    <property type="entry name" value="NAD(P)-binding Rossmann-like Domain"/>
    <property type="match status" value="1"/>
</dbReference>
<dbReference type="EMBL" id="BOPZ01000033">
    <property type="protein sequence ID" value="GIM30306.1"/>
    <property type="molecule type" value="Genomic_DNA"/>
</dbReference>
<feature type="binding site" evidence="9">
    <location>
        <begin position="13"/>
        <end position="18"/>
    </location>
    <ligand>
        <name>NAD(+)</name>
        <dbReference type="ChEBI" id="CHEBI:57540"/>
    </ligand>
</feature>
<feature type="binding site" evidence="7">
    <location>
        <position position="233"/>
    </location>
    <ligand>
        <name>substrate</name>
    </ligand>
</feature>
<evidence type="ECO:0000256" key="7">
    <source>
        <dbReference type="HAMAP-Rule" id="MF_00488"/>
    </source>
</evidence>
<dbReference type="SUPFAM" id="SSF56327">
    <property type="entry name" value="LDH C-terminal domain-like"/>
    <property type="match status" value="1"/>
</dbReference>
<feature type="binding site" evidence="7">
    <location>
        <position position="91"/>
    </location>
    <ligand>
        <name>substrate</name>
    </ligand>
</feature>
<feature type="binding site" evidence="7">
    <location>
        <position position="146"/>
    </location>
    <ligand>
        <name>NAD(+)</name>
        <dbReference type="ChEBI" id="CHEBI:57540"/>
    </ligand>
</feature>
<dbReference type="Proteomes" id="UP000679179">
    <property type="component" value="Unassembled WGS sequence"/>
</dbReference>
<feature type="binding site" evidence="7">
    <location>
        <position position="156"/>
    </location>
    <ligand>
        <name>beta-D-fructose 1,6-bisphosphate</name>
        <dbReference type="ChEBI" id="CHEBI:32966"/>
        <note>allosteric activator</note>
    </ligand>
</feature>
<evidence type="ECO:0000256" key="8">
    <source>
        <dbReference type="PIRSR" id="PIRSR000102-1"/>
    </source>
</evidence>
<comment type="catalytic activity">
    <reaction evidence="6 7">
        <text>(S)-lactate + NAD(+) = pyruvate + NADH + H(+)</text>
        <dbReference type="Rhea" id="RHEA:23444"/>
        <dbReference type="ChEBI" id="CHEBI:15361"/>
        <dbReference type="ChEBI" id="CHEBI:15378"/>
        <dbReference type="ChEBI" id="CHEBI:16651"/>
        <dbReference type="ChEBI" id="CHEBI:57540"/>
        <dbReference type="ChEBI" id="CHEBI:57945"/>
        <dbReference type="EC" id="1.1.1.27"/>
    </reaction>
</comment>
<comment type="caution">
    <text evidence="12">The sequence shown here is derived from an EMBL/GenBank/DDBJ whole genome shotgun (WGS) entry which is preliminary data.</text>
</comment>
<keyword evidence="13" id="KW-1185">Reference proteome</keyword>
<dbReference type="NCBIfam" id="TIGR01771">
    <property type="entry name" value="L-LDH-NAD"/>
    <property type="match status" value="1"/>
</dbReference>
<dbReference type="InterPro" id="IPR018177">
    <property type="entry name" value="L-lactate_DH_AS"/>
</dbReference>
<dbReference type="RefSeq" id="WP_212904982.1">
    <property type="nucleotide sequence ID" value="NZ_BOPZ01000033.1"/>
</dbReference>
<dbReference type="EC" id="1.1.1.27" evidence="3 7"/>
<evidence type="ECO:0000259" key="11">
    <source>
        <dbReference type="Pfam" id="PF02866"/>
    </source>
</evidence>
<feature type="modified residue" description="Phosphotyrosine" evidence="7">
    <location>
        <position position="224"/>
    </location>
</feature>
<dbReference type="InterPro" id="IPR036291">
    <property type="entry name" value="NAD(P)-bd_dom_sf"/>
</dbReference>
<evidence type="ECO:0000256" key="1">
    <source>
        <dbReference type="ARBA" id="ARBA00004843"/>
    </source>
</evidence>
<evidence type="ECO:0000256" key="9">
    <source>
        <dbReference type="PIRSR" id="PIRSR000102-3"/>
    </source>
</evidence>
<dbReference type="SUPFAM" id="SSF51735">
    <property type="entry name" value="NAD(P)-binding Rossmann-fold domains"/>
    <property type="match status" value="1"/>
</dbReference>
<dbReference type="NCBIfam" id="NF004863">
    <property type="entry name" value="PRK06223.1"/>
    <property type="match status" value="1"/>
</dbReference>
<feature type="binding site" evidence="7">
    <location>
        <position position="43"/>
    </location>
    <ligand>
        <name>NAD(+)</name>
        <dbReference type="ChEBI" id="CHEBI:57540"/>
    </ligand>
</feature>
<dbReference type="GO" id="GO:0004459">
    <property type="term" value="F:L-lactate dehydrogenase (NAD+) activity"/>
    <property type="evidence" value="ECO:0007669"/>
    <property type="project" value="UniProtKB-UniRule"/>
</dbReference>
<gene>
    <name evidence="12" type="primary">ldh1</name>
    <name evidence="7" type="synonym">ldh</name>
    <name evidence="12" type="ORF">CPJCM30710_29720</name>
</gene>
<comment type="subunit">
    <text evidence="7">Homotetramer.</text>
</comment>
<comment type="subcellular location">
    <subcellularLocation>
        <location evidence="7">Cytoplasm</location>
    </subcellularLocation>
</comment>
<dbReference type="CDD" id="cd05292">
    <property type="entry name" value="LDH_2"/>
    <property type="match status" value="1"/>
</dbReference>
<protein>
    <recommendedName>
        <fullName evidence="3 7">L-lactate dehydrogenase</fullName>
        <shortName evidence="7">L-LDH</shortName>
        <ecNumber evidence="3 7">1.1.1.27</ecNumber>
    </recommendedName>
</protein>
<comment type="caution">
    <text evidence="7">Lacks conserved residue(s) required for the propagation of feature annotation.</text>
</comment>
<comment type="activity regulation">
    <text evidence="7">Allosterically activated by fructose 1,6-bisphosphate (FBP).</text>
</comment>
<dbReference type="InterPro" id="IPR015955">
    <property type="entry name" value="Lactate_DH/Glyco_Ohase_4_C"/>
</dbReference>
<sequence>MIKERPNKISIIGAGFVGSTTAYALMIEGLASEIVIVDINKEKAEAEAMDLAHGAAFVTPVNVISGDYPDTKDSDIVIITAGIGPKPGETRLDIINKNLAIFKQIVPEVVKYSPDAILLVVSNPVDILTYITYKLSGLPAHRVIGSGTVLDTSRFKYMLSEHFEIDARNIHTYIIGEHGDSEIAAWSLTNIAGMNAEEYCDKMCNQCDRTLKYTIPDKVKNAAYEIINRKGYTNYAVALAVRRIVEAILRDEDAILTVSSLFQGEYGITDVYLAIPTIVNRSGSRKILEVPLSDQEKDKLKESADLIKSHLEKAKFKM</sequence>